<dbReference type="CDD" id="cd21383">
    <property type="entry name" value="GAT_GGA_Tom1-like"/>
    <property type="match status" value="1"/>
</dbReference>
<dbReference type="Gene3D" id="1.25.40.90">
    <property type="match status" value="1"/>
</dbReference>
<feature type="compositionally biased region" description="Basic and acidic residues" evidence="1">
    <location>
        <begin position="139"/>
        <end position="152"/>
    </location>
</feature>
<feature type="region of interest" description="Disordered" evidence="1">
    <location>
        <begin position="618"/>
        <end position="831"/>
    </location>
</feature>
<dbReference type="SUPFAM" id="SSF89009">
    <property type="entry name" value="GAT-like domain"/>
    <property type="match status" value="1"/>
</dbReference>
<dbReference type="GO" id="GO:0007015">
    <property type="term" value="P:actin filament organization"/>
    <property type="evidence" value="ECO:0007669"/>
    <property type="project" value="InterPro"/>
</dbReference>
<dbReference type="PANTHER" id="PTHR47789">
    <property type="entry name" value="LAS SEVENTEEN-BINDING PROTEIN 5"/>
    <property type="match status" value="1"/>
</dbReference>
<dbReference type="EMBL" id="JAKELL010000316">
    <property type="protein sequence ID" value="KAH8977421.1"/>
    <property type="molecule type" value="Genomic_DNA"/>
</dbReference>
<feature type="compositionally biased region" description="Basic residues" evidence="1">
    <location>
        <begin position="537"/>
        <end position="548"/>
    </location>
</feature>
<name>A0AAD4L5K1_9AGAM</name>
<feature type="compositionally biased region" description="Pro residues" evidence="1">
    <location>
        <begin position="685"/>
        <end position="694"/>
    </location>
</feature>
<keyword evidence="4" id="KW-1185">Reference proteome</keyword>
<dbReference type="InterPro" id="IPR045007">
    <property type="entry name" value="LSB5"/>
</dbReference>
<dbReference type="AlphaFoldDB" id="A0AAD4L5K1"/>
<sequence length="859" mass="94628">MRKLFARDKPKLAKVTPASRDVPPPDLTSSNSSEEFHATQPHHPHFQPLQALHQLRPTSAARDTHHPAPSSDDEHWHVLPSESNHSSAETAKLVPLTSSRSSSLASLPPGASPPLANPSATTTRTASPFSGTNTARSSHPKETREREKDRRGGAAAVSILNALNPQFAPPPPTNVVDATRTIRDDDTVVYAPSEGSVREEKRERGGFWAWASSGGERDRDRREIHPREDGQQDLMRMIGYLTATSSEDWAVVLEVCERASATEANAKEAAKALRREFKYGEAPQQLSAARLWAIMLRNSSEIFVHQCMKSKFMDTLEDVLTSQRTSPVVRERLLDVLAAAAYASSATSLKTESSFRLLWRKVKPPGKPDEGVPFDPDDAMFNPPSPRRSSAFSPTPGYPPVHPQSLQSPAVPNVQPQTPPPSQPQPQTQTPQQPTRPKREAPNQGLLQRVIPPEEDMRRLFQECRFAHGNAQLLSEALTYATPEELREKDIIKEWHAKCLTSQDLIAAQIPWATAGADRSRAAREAQQHQQLQQQRTIKRRNSPHRQNQKQGNGEDSPVEPTPEEQLLGALLEANGALTSVLRDYDDIERIGIERETLERSRQEVRLDRSRNVVDDRGYVHHLDIMPPSLGSSSRSPSPSPSPSPKPPPIPIPAVLQPHAGQPHPLPPIPVQHQPNYAPTQPSLALPPPAPHGPRSPGLVLHRSHTPSPERGGLPRPSLHAAVPPNSAPSFSGDAPNGGALKPSLGIIVPRGDNDGEDEDGEENIRTPIRPSAKALGKRRVVEAEEPDPDAFNPDDLFYERTDVRDTRNPVQEDSGMSDSDSDSLPRSWPQQPVHYAYDAVAERTQRLMQQMSLVNGVH</sequence>
<feature type="compositionally biased region" description="Basic and acidic residues" evidence="1">
    <location>
        <begin position="518"/>
        <end position="527"/>
    </location>
</feature>
<dbReference type="PANTHER" id="PTHR47789:SF2">
    <property type="entry name" value="VHS DOMAIN-CONTAINING PROTEIN"/>
    <property type="match status" value="1"/>
</dbReference>
<feature type="compositionally biased region" description="Basic and acidic residues" evidence="1">
    <location>
        <begin position="798"/>
        <end position="808"/>
    </location>
</feature>
<proteinExistence type="predicted"/>
<dbReference type="Pfam" id="PF00790">
    <property type="entry name" value="VHS"/>
    <property type="match status" value="1"/>
</dbReference>
<accession>A0AAD4L5K1</accession>
<feature type="compositionally biased region" description="Low complexity" evidence="1">
    <location>
        <begin position="627"/>
        <end position="637"/>
    </location>
</feature>
<dbReference type="PROSITE" id="PS50179">
    <property type="entry name" value="VHS"/>
    <property type="match status" value="1"/>
</dbReference>
<feature type="region of interest" description="Disordered" evidence="1">
    <location>
        <begin position="361"/>
        <end position="452"/>
    </location>
</feature>
<dbReference type="SMART" id="SM00288">
    <property type="entry name" value="VHS"/>
    <property type="match status" value="1"/>
</dbReference>
<feature type="region of interest" description="Disordered" evidence="1">
    <location>
        <begin position="517"/>
        <end position="562"/>
    </location>
</feature>
<dbReference type="Gene3D" id="1.20.58.160">
    <property type="match status" value="1"/>
</dbReference>
<organism evidence="3 4">
    <name type="scientific">Lactarius akahatsu</name>
    <dbReference type="NCBI Taxonomy" id="416441"/>
    <lineage>
        <taxon>Eukaryota</taxon>
        <taxon>Fungi</taxon>
        <taxon>Dikarya</taxon>
        <taxon>Basidiomycota</taxon>
        <taxon>Agaricomycotina</taxon>
        <taxon>Agaricomycetes</taxon>
        <taxon>Russulales</taxon>
        <taxon>Russulaceae</taxon>
        <taxon>Lactarius</taxon>
    </lineage>
</organism>
<dbReference type="InterPro" id="IPR008942">
    <property type="entry name" value="ENTH_VHS"/>
</dbReference>
<evidence type="ECO:0000256" key="1">
    <source>
        <dbReference type="SAM" id="MobiDB-lite"/>
    </source>
</evidence>
<feature type="compositionally biased region" description="Low complexity" evidence="1">
    <location>
        <begin position="425"/>
        <end position="435"/>
    </location>
</feature>
<dbReference type="GO" id="GO:0035091">
    <property type="term" value="F:phosphatidylinositol binding"/>
    <property type="evidence" value="ECO:0007669"/>
    <property type="project" value="InterPro"/>
</dbReference>
<feature type="compositionally biased region" description="Low complexity" evidence="1">
    <location>
        <begin position="95"/>
        <end position="109"/>
    </location>
</feature>
<dbReference type="GO" id="GO:0006897">
    <property type="term" value="P:endocytosis"/>
    <property type="evidence" value="ECO:0007669"/>
    <property type="project" value="InterPro"/>
</dbReference>
<feature type="domain" description="VHS" evidence="2">
    <location>
        <begin position="246"/>
        <end position="337"/>
    </location>
</feature>
<dbReference type="GO" id="GO:0030479">
    <property type="term" value="C:actin cortical patch"/>
    <property type="evidence" value="ECO:0007669"/>
    <property type="project" value="TreeGrafter"/>
</dbReference>
<dbReference type="SUPFAM" id="SSF48464">
    <property type="entry name" value="ENTH/VHS domain"/>
    <property type="match status" value="1"/>
</dbReference>
<gene>
    <name evidence="3" type="ORF">EDB92DRAFT_1917348</name>
</gene>
<feature type="compositionally biased region" description="Basic and acidic residues" evidence="1">
    <location>
        <begin position="62"/>
        <end position="77"/>
    </location>
</feature>
<feature type="region of interest" description="Disordered" evidence="1">
    <location>
        <begin position="1"/>
        <end position="152"/>
    </location>
</feature>
<comment type="caution">
    <text evidence="3">The sequence shown here is derived from an EMBL/GenBank/DDBJ whole genome shotgun (WGS) entry which is preliminary data.</text>
</comment>
<dbReference type="InterPro" id="IPR002014">
    <property type="entry name" value="VHS_dom"/>
</dbReference>
<dbReference type="GO" id="GO:0051666">
    <property type="term" value="P:actin cortical patch localization"/>
    <property type="evidence" value="ECO:0007669"/>
    <property type="project" value="TreeGrafter"/>
</dbReference>
<feature type="compositionally biased region" description="Polar residues" evidence="1">
    <location>
        <begin position="121"/>
        <end position="137"/>
    </location>
</feature>
<feature type="compositionally biased region" description="Pro residues" evidence="1">
    <location>
        <begin position="638"/>
        <end position="652"/>
    </location>
</feature>
<dbReference type="CDD" id="cd16980">
    <property type="entry name" value="VHS_Lsb5"/>
    <property type="match status" value="1"/>
</dbReference>
<dbReference type="GO" id="GO:0043130">
    <property type="term" value="F:ubiquitin binding"/>
    <property type="evidence" value="ECO:0007669"/>
    <property type="project" value="InterPro"/>
</dbReference>
<evidence type="ECO:0000259" key="2">
    <source>
        <dbReference type="PROSITE" id="PS50179"/>
    </source>
</evidence>
<dbReference type="InterPro" id="IPR038425">
    <property type="entry name" value="GAT_sf"/>
</dbReference>
<evidence type="ECO:0000313" key="4">
    <source>
        <dbReference type="Proteomes" id="UP001201163"/>
    </source>
</evidence>
<evidence type="ECO:0000313" key="3">
    <source>
        <dbReference type="EMBL" id="KAH8977421.1"/>
    </source>
</evidence>
<dbReference type="GO" id="GO:0007034">
    <property type="term" value="P:vacuolar transport"/>
    <property type="evidence" value="ECO:0007669"/>
    <property type="project" value="UniProtKB-ARBA"/>
</dbReference>
<feature type="compositionally biased region" description="Basic and acidic residues" evidence="1">
    <location>
        <begin position="1"/>
        <end position="11"/>
    </location>
</feature>
<protein>
    <recommendedName>
        <fullName evidence="2">VHS domain-containing protein</fullName>
    </recommendedName>
</protein>
<reference evidence="3" key="1">
    <citation type="submission" date="2022-01" db="EMBL/GenBank/DDBJ databases">
        <title>Comparative genomics reveals a dynamic genome evolution in the ectomycorrhizal milk-cap (Lactarius) mushrooms.</title>
        <authorList>
            <consortium name="DOE Joint Genome Institute"/>
            <person name="Lebreton A."/>
            <person name="Tang N."/>
            <person name="Kuo A."/>
            <person name="LaButti K."/>
            <person name="Drula E."/>
            <person name="Barry K."/>
            <person name="Clum A."/>
            <person name="Lipzen A."/>
            <person name="Mousain D."/>
            <person name="Ng V."/>
            <person name="Wang R."/>
            <person name="Wang X."/>
            <person name="Dai Y."/>
            <person name="Henrissat B."/>
            <person name="Grigoriev I.V."/>
            <person name="Guerin-Laguette A."/>
            <person name="Yu F."/>
            <person name="Martin F.M."/>
        </authorList>
    </citation>
    <scope>NUCLEOTIDE SEQUENCE</scope>
    <source>
        <strain evidence="3">QP</strain>
    </source>
</reference>
<dbReference type="Proteomes" id="UP001201163">
    <property type="component" value="Unassembled WGS sequence"/>
</dbReference>